<dbReference type="InterPro" id="IPR029045">
    <property type="entry name" value="ClpP/crotonase-like_dom_sf"/>
</dbReference>
<accession>A0A927D7I3</accession>
<evidence type="ECO:0000313" key="3">
    <source>
        <dbReference type="Proteomes" id="UP000635142"/>
    </source>
</evidence>
<name>A0A927D7I3_9RHOB</name>
<gene>
    <name evidence="2" type="ORF">H9Q16_09740</name>
</gene>
<feature type="chain" id="PRO_5037782791" description="ATP-dependent Clp protease proteolytic subunit" evidence="1">
    <location>
        <begin position="28"/>
        <end position="219"/>
    </location>
</feature>
<protein>
    <recommendedName>
        <fullName evidence="4">ATP-dependent Clp protease proteolytic subunit</fullName>
    </recommendedName>
</protein>
<organism evidence="2 3">
    <name type="scientific">Sulfitobacter aestuariivivens</name>
    <dbReference type="NCBI Taxonomy" id="2766981"/>
    <lineage>
        <taxon>Bacteria</taxon>
        <taxon>Pseudomonadati</taxon>
        <taxon>Pseudomonadota</taxon>
        <taxon>Alphaproteobacteria</taxon>
        <taxon>Rhodobacterales</taxon>
        <taxon>Roseobacteraceae</taxon>
        <taxon>Sulfitobacter</taxon>
    </lineage>
</organism>
<evidence type="ECO:0008006" key="4">
    <source>
        <dbReference type="Google" id="ProtNLM"/>
    </source>
</evidence>
<keyword evidence="1" id="KW-0732">Signal</keyword>
<dbReference type="Proteomes" id="UP000635142">
    <property type="component" value="Unassembled WGS sequence"/>
</dbReference>
<sequence length="219" mass="25254">MRRLLGITHLWRVFLACLLCVATPVLAQKEEGQRFEVLGDRLIFDSTVPVDGRELDIRYSDVEDMRDVLRRHPQITTLEINSTGGGHYPSVDLASLVIDFGLNTHVEDTCESSCVTVFLGGEKRTMARGGRLGFHQLSWTARAVEDYYNKNRDRRDWETPFEFAEWMYQDTQTETYTRINYMIARGVDPMFAVQTMRKPDVSMWFPYRSVLIAAGVLTE</sequence>
<evidence type="ECO:0000313" key="2">
    <source>
        <dbReference type="EMBL" id="MBD3664201.1"/>
    </source>
</evidence>
<dbReference type="RefSeq" id="WP_191075244.1">
    <property type="nucleotide sequence ID" value="NZ_JACTAG010000002.1"/>
</dbReference>
<dbReference type="AlphaFoldDB" id="A0A927D7I3"/>
<keyword evidence="3" id="KW-1185">Reference proteome</keyword>
<dbReference type="EMBL" id="JACTAG010000002">
    <property type="protein sequence ID" value="MBD3664201.1"/>
    <property type="molecule type" value="Genomic_DNA"/>
</dbReference>
<comment type="caution">
    <text evidence="2">The sequence shown here is derived from an EMBL/GenBank/DDBJ whole genome shotgun (WGS) entry which is preliminary data.</text>
</comment>
<dbReference type="SUPFAM" id="SSF52096">
    <property type="entry name" value="ClpP/crotonase"/>
    <property type="match status" value="1"/>
</dbReference>
<dbReference type="Gene3D" id="3.90.226.10">
    <property type="entry name" value="2-enoyl-CoA Hydratase, Chain A, domain 1"/>
    <property type="match status" value="1"/>
</dbReference>
<reference evidence="2" key="1">
    <citation type="submission" date="2020-08" db="EMBL/GenBank/DDBJ databases">
        <title>Sulfitobacter aestuariivivens sp. nov., isolated from a tidal flat.</title>
        <authorList>
            <person name="Park S."/>
            <person name="Yoon J.-H."/>
        </authorList>
    </citation>
    <scope>NUCLEOTIDE SEQUENCE</scope>
    <source>
        <strain evidence="2">TSTF-M16</strain>
    </source>
</reference>
<feature type="signal peptide" evidence="1">
    <location>
        <begin position="1"/>
        <end position="27"/>
    </location>
</feature>
<proteinExistence type="predicted"/>
<evidence type="ECO:0000256" key="1">
    <source>
        <dbReference type="SAM" id="SignalP"/>
    </source>
</evidence>